<evidence type="ECO:0000313" key="1">
    <source>
        <dbReference type="EMBL" id="KAF5093509.1"/>
    </source>
</evidence>
<accession>A0ACB6UZV4</accession>
<proteinExistence type="predicted"/>
<sequence>MAARNSWTDLATDNILRGALAYAVVKVLMPVRALLSVLATPWFAERVVIPVTRLFNRRRAAAADSAQPKDVTVAEQLQHQQNKRKDEKNNSYTSVNADPKGQVWNQDIPSELPQFKQKTSDPNKPSL</sequence>
<reference evidence="1 2" key="1">
    <citation type="journal article" date="2020" name="Front. Microbiol.">
        <title>Phenotypic and Genetic Characterization of the Cheese Ripening Yeast Geotrichum candidum.</title>
        <authorList>
            <person name="Perkins V."/>
            <person name="Vignola S."/>
            <person name="Lessard M.H."/>
            <person name="Plante P.L."/>
            <person name="Corbeil J."/>
            <person name="Dugat-Bony E."/>
            <person name="Frenette M."/>
            <person name="Labrie S."/>
        </authorList>
    </citation>
    <scope>NUCLEOTIDE SEQUENCE [LARGE SCALE GENOMIC DNA]</scope>
    <source>
        <strain evidence="1 2">LMA-1147</strain>
    </source>
</reference>
<protein>
    <submittedName>
        <fullName evidence="1">Uncharacterized protein</fullName>
    </submittedName>
</protein>
<organism evidence="1 2">
    <name type="scientific">Geotrichum galactomycetum</name>
    <dbReference type="NCBI Taxonomy" id="27317"/>
    <lineage>
        <taxon>Eukaryota</taxon>
        <taxon>Fungi</taxon>
        <taxon>Dikarya</taxon>
        <taxon>Ascomycota</taxon>
        <taxon>Saccharomycotina</taxon>
        <taxon>Dipodascomycetes</taxon>
        <taxon>Dipodascales</taxon>
        <taxon>Dipodascaceae</taxon>
        <taxon>Geotrichum</taxon>
    </lineage>
</organism>
<gene>
    <name evidence="1" type="ORF">D0Z00_004025</name>
</gene>
<dbReference type="Proteomes" id="UP000744676">
    <property type="component" value="Unassembled WGS sequence"/>
</dbReference>
<dbReference type="EMBL" id="QVQA01000227">
    <property type="protein sequence ID" value="KAF5093509.1"/>
    <property type="molecule type" value="Genomic_DNA"/>
</dbReference>
<name>A0ACB6UZV4_9ASCO</name>
<keyword evidence="2" id="KW-1185">Reference proteome</keyword>
<evidence type="ECO:0000313" key="2">
    <source>
        <dbReference type="Proteomes" id="UP000744676"/>
    </source>
</evidence>
<comment type="caution">
    <text evidence="1">The sequence shown here is derived from an EMBL/GenBank/DDBJ whole genome shotgun (WGS) entry which is preliminary data.</text>
</comment>